<proteinExistence type="predicted"/>
<feature type="transmembrane region" description="Helical" evidence="1">
    <location>
        <begin position="439"/>
        <end position="460"/>
    </location>
</feature>
<keyword evidence="1" id="KW-0472">Membrane</keyword>
<evidence type="ECO:0000313" key="3">
    <source>
        <dbReference type="Proteomes" id="UP000823910"/>
    </source>
</evidence>
<dbReference type="Proteomes" id="UP000823910">
    <property type="component" value="Unassembled WGS sequence"/>
</dbReference>
<name>A0A9D2N0U6_9FIRM</name>
<gene>
    <name evidence="2" type="ORF">H9704_07905</name>
</gene>
<dbReference type="AlphaFoldDB" id="A0A9D2N0U6"/>
<keyword evidence="1" id="KW-0812">Transmembrane</keyword>
<reference evidence="2" key="1">
    <citation type="journal article" date="2021" name="PeerJ">
        <title>Extensive microbial diversity within the chicken gut microbiome revealed by metagenomics and culture.</title>
        <authorList>
            <person name="Gilroy R."/>
            <person name="Ravi A."/>
            <person name="Getino M."/>
            <person name="Pursley I."/>
            <person name="Horton D.L."/>
            <person name="Alikhan N.F."/>
            <person name="Baker D."/>
            <person name="Gharbi K."/>
            <person name="Hall N."/>
            <person name="Watson M."/>
            <person name="Adriaenssens E.M."/>
            <person name="Foster-Nyarko E."/>
            <person name="Jarju S."/>
            <person name="Secka A."/>
            <person name="Antonio M."/>
            <person name="Oren A."/>
            <person name="Chaudhuri R.R."/>
            <person name="La Ragione R."/>
            <person name="Hildebrand F."/>
            <person name="Pallen M.J."/>
        </authorList>
    </citation>
    <scope>NUCLEOTIDE SEQUENCE</scope>
    <source>
        <strain evidence="2">CHK180-15479</strain>
    </source>
</reference>
<dbReference type="EMBL" id="DWWT01000034">
    <property type="protein sequence ID" value="HJC06064.1"/>
    <property type="molecule type" value="Genomic_DNA"/>
</dbReference>
<evidence type="ECO:0000256" key="1">
    <source>
        <dbReference type="SAM" id="Phobius"/>
    </source>
</evidence>
<feature type="transmembrane region" description="Helical" evidence="1">
    <location>
        <begin position="410"/>
        <end position="432"/>
    </location>
</feature>
<accession>A0A9D2N0U6</accession>
<dbReference type="InterPro" id="IPR029062">
    <property type="entry name" value="Class_I_gatase-like"/>
</dbReference>
<feature type="transmembrane region" description="Helical" evidence="1">
    <location>
        <begin position="26"/>
        <end position="45"/>
    </location>
</feature>
<evidence type="ECO:0000313" key="2">
    <source>
        <dbReference type="EMBL" id="HJC06064.1"/>
    </source>
</evidence>
<comment type="caution">
    <text evidence="2">The sequence shown here is derived from an EMBL/GenBank/DDBJ whole genome shotgun (WGS) entry which is preliminary data.</text>
</comment>
<protein>
    <submittedName>
        <fullName evidence="2">Uncharacterized protein</fullName>
    </submittedName>
</protein>
<keyword evidence="1" id="KW-1133">Transmembrane helix</keyword>
<dbReference type="SUPFAM" id="SSF52317">
    <property type="entry name" value="Class I glutamine amidotransferase-like"/>
    <property type="match status" value="1"/>
</dbReference>
<organism evidence="2 3">
    <name type="scientific">Candidatus Enterocloster excrementipullorum</name>
    <dbReference type="NCBI Taxonomy" id="2838559"/>
    <lineage>
        <taxon>Bacteria</taxon>
        <taxon>Bacillati</taxon>
        <taxon>Bacillota</taxon>
        <taxon>Clostridia</taxon>
        <taxon>Lachnospirales</taxon>
        <taxon>Lachnospiraceae</taxon>
        <taxon>Enterocloster</taxon>
    </lineage>
</organism>
<dbReference type="Gene3D" id="3.40.50.880">
    <property type="match status" value="1"/>
</dbReference>
<reference evidence="2" key="2">
    <citation type="submission" date="2021-04" db="EMBL/GenBank/DDBJ databases">
        <authorList>
            <person name="Gilroy R."/>
        </authorList>
    </citation>
    <scope>NUCLEOTIDE SEQUENCE</scope>
    <source>
        <strain evidence="2">CHK180-15479</strain>
    </source>
</reference>
<sequence length="856" mass="95028">MSAGAYGHACLERRTRCARGKGIRRGLQGTLFAICMVGTLLWGHLGMITSAAAESGQEAVPAELSDSAVSMDVTYGYQNTAKRGRYLPLTVDLKNSGEEDFHGVLRVKSLEPDFQGYNGQIEYDAYEYEYPIEIPASGQIRSEFSVSLGNGVDQMYVTLLDQGEREVVKKRLKLNLNMDTAELFIGILSDTPDRLLYFDNVGIHYSTLRTKTIEMSADTLPASEMELDQLDVLLINDFDTGELSRDQVNAVWEWVQEGGLLLFGMGARGEDTIRAFGQELVEYPLPQPETYEVNMGVEYAVDSPEQSAISLMCTDVSLIGGSEFVSSDELSVVSGVAVGNGMAAAAIYDFGDIEEFCRNNISYVDKLFTTLLGEERINRLTGSMDSSGSSQFWAVQGLITSGDISSLPKVGLYACLAIAYVILVGPGLYFFLKQRGLGIHYHAAVVILSVCCTGMVLLMGTVTRFEGPFFTYATILDADADGISETSYVNMRSPYNKPYSVEIDPSYSLYPLTGSPYYGGQPYSQFTGEEAADIRIRYGEESTCILAGNVGAFNSKLFRLERWEQNREGKGFTGNISVFDGKITGTLTNNYGQPVEDAAVILYNQMVLIDRMEPGETVQLDGRDIIYGSTNYGYAMASQITGTSRYQEDGDIEDSRYAEALQRTNLLSFYIENYLSDYHAQARVTAFSRNQEETGFLRDGDYDTYGCTLLTSSVDVNYEKDGRIYRSALQKEPDVVSGEYYVNTNTMYGSAPVVLEYYLGNDLEVEKLSFYSLSQEMEENLRYYYVVPFVGTMYFYNYNTGNYDPMDPSRTEYDGESLAPYLSPGNTLTVKYAYDGAGDYTWNIMLPVLTVTGRSK</sequence>